<dbReference type="Proteomes" id="UP000201728">
    <property type="component" value="Chromosome"/>
</dbReference>
<dbReference type="KEGG" id="lcd:clem_10495"/>
<dbReference type="OrthoDB" id="5644371at2"/>
<dbReference type="RefSeq" id="WP_094091484.1">
    <property type="nucleotide sequence ID" value="NZ_CP016397.1"/>
</dbReference>
<protein>
    <submittedName>
        <fullName evidence="1">Uncharacterized protein</fullName>
    </submittedName>
</protein>
<sequence length="570" mass="66873">MREKTESSVNNHTFTKYIFVRSDRKEKVQHKRFNAYQVTPAHHMNLSRDDAKLYEDSGYLSTFMLTGGMGLEQVLKLNTKYVHFICIDKCVCEHLFLTGGTRGLTIEGKETTVQRLDGTSWQKPPFNPLIPQLFFTNTMQIELGLIGVRDLSEVLLGGNWQDFAQIYSLERTEAREMLTPQYRDDKTFYNDLNSKTTPYTVASGIFRYTEAKEKLEKGQLLQQAFTWWNQLESKSFFCFIYGMFYRGRPYELAEVSSREIWEMHRLHLNLNRIFANNPEVKKFFTLNMDIAMQFLGTSSFDELYQPLATRFVAEIKNFLALPEDLRTHQARQRIPMVYIIQKKLNVEICFWRLYKKVATMRPNEAASHVLHMGKDNIIQGWHIAINDPRQHEIITSLMTINENLRDLITIQILNRKTESASHLKSSNHLLGEWFKEFAARWSREHSNHATLTLIPSSLKKLSRTVCHFNRLFVEFSKCSHNEEQKKAYLKLQDKLGSVIMKATHHQALSLKQTQQFMEESLKELTRYLVTLLAGQIKLMHFVNLSKKLEHFERDYLTKECERVNMDFNPG</sequence>
<evidence type="ECO:0000313" key="2">
    <source>
        <dbReference type="Proteomes" id="UP000201728"/>
    </source>
</evidence>
<reference evidence="2" key="1">
    <citation type="submission" date="2016-07" db="EMBL/GenBank/DDBJ databases">
        <authorList>
            <person name="Florea S."/>
            <person name="Webb J.S."/>
            <person name="Jaromczyk J."/>
            <person name="Schardl C.L."/>
        </authorList>
    </citation>
    <scope>NUCLEOTIDE SEQUENCE [LARGE SCALE GENOMIC DNA]</scope>
    <source>
        <strain evidence="2">CDC-D5610</strain>
    </source>
</reference>
<dbReference type="EMBL" id="CP016397">
    <property type="protein sequence ID" value="ASQ46645.1"/>
    <property type="molecule type" value="Genomic_DNA"/>
</dbReference>
<organism evidence="1 2">
    <name type="scientific">Legionella clemsonensis</name>
    <dbReference type="NCBI Taxonomy" id="1867846"/>
    <lineage>
        <taxon>Bacteria</taxon>
        <taxon>Pseudomonadati</taxon>
        <taxon>Pseudomonadota</taxon>
        <taxon>Gammaproteobacteria</taxon>
        <taxon>Legionellales</taxon>
        <taxon>Legionellaceae</taxon>
        <taxon>Legionella</taxon>
    </lineage>
</organism>
<gene>
    <name evidence="1" type="ORF">clem_10495</name>
</gene>
<keyword evidence="2" id="KW-1185">Reference proteome</keyword>
<dbReference type="AlphaFoldDB" id="A0A222P4D2"/>
<accession>A0A222P4D2</accession>
<name>A0A222P4D2_9GAMM</name>
<evidence type="ECO:0000313" key="1">
    <source>
        <dbReference type="EMBL" id="ASQ46645.1"/>
    </source>
</evidence>
<proteinExistence type="predicted"/>